<dbReference type="PANTHER" id="PTHR10937:SF0">
    <property type="entry name" value="GLUTAMINE--FRUCTOSE-6-PHOSPHATE TRANSAMINASE (ISOMERIZING)"/>
    <property type="match status" value="1"/>
</dbReference>
<dbReference type="CDD" id="cd05008">
    <property type="entry name" value="SIS_GlmS_GlmD_1"/>
    <property type="match status" value="1"/>
</dbReference>
<dbReference type="Gene3D" id="3.40.50.10490">
    <property type="entry name" value="Glucose-6-phosphate isomerase like protein, domain 1"/>
    <property type="match status" value="2"/>
</dbReference>
<dbReference type="GO" id="GO:0004360">
    <property type="term" value="F:glutamine-fructose-6-phosphate transaminase (isomerizing) activity"/>
    <property type="evidence" value="ECO:0007669"/>
    <property type="project" value="UniProtKB-UniRule"/>
</dbReference>
<dbReference type="GO" id="GO:0005975">
    <property type="term" value="P:carbohydrate metabolic process"/>
    <property type="evidence" value="ECO:0007669"/>
    <property type="project" value="UniProtKB-UniRule"/>
</dbReference>
<evidence type="ECO:0000256" key="7">
    <source>
        <dbReference type="ARBA" id="ARBA00022679"/>
    </source>
</evidence>
<dbReference type="InterPro" id="IPR047084">
    <property type="entry name" value="GFAT_N"/>
</dbReference>
<feature type="active site" description="Nucleophile; for GATase activity" evidence="10">
    <location>
        <position position="2"/>
    </location>
</feature>
<proteinExistence type="inferred from homology"/>
<dbReference type="CDD" id="cd00714">
    <property type="entry name" value="GFAT"/>
    <property type="match status" value="1"/>
</dbReference>
<dbReference type="Gene3D" id="3.60.20.10">
    <property type="entry name" value="Glutamine Phosphoribosylpyrophosphate, subunit 1, domain 1"/>
    <property type="match status" value="1"/>
</dbReference>
<feature type="active site" description="For Fru-6P isomerization activity" evidence="10">
    <location>
        <position position="619"/>
    </location>
</feature>
<comment type="subunit">
    <text evidence="10">Homodimer.</text>
</comment>
<keyword evidence="9" id="KW-0315">Glutamine amidotransferase</keyword>
<protein>
    <recommendedName>
        <fullName evidence="4 10">Glutamine--fructose-6-phosphate aminotransferase [isomerizing]</fullName>
        <ecNumber evidence="3 10">2.6.1.16</ecNumber>
    </recommendedName>
    <alternativeName>
        <fullName evidence="10">D-fructose-6-phosphate amidotransferase</fullName>
    </alternativeName>
    <alternativeName>
        <fullName evidence="10">GFAT</fullName>
    </alternativeName>
    <alternativeName>
        <fullName evidence="10">Glucosamine-6-phosphate synthase</fullName>
    </alternativeName>
    <alternativeName>
        <fullName evidence="10">Hexosephosphate aminotransferase</fullName>
    </alternativeName>
    <alternativeName>
        <fullName evidence="10">L-glutamine--D-fructose-6-phosphate amidotransferase</fullName>
    </alternativeName>
</protein>
<dbReference type="HAMAP" id="MF_00164">
    <property type="entry name" value="GlmS"/>
    <property type="match status" value="1"/>
</dbReference>
<dbReference type="SUPFAM" id="SSF56235">
    <property type="entry name" value="N-terminal nucleophile aminohydrolases (Ntn hydrolases)"/>
    <property type="match status" value="1"/>
</dbReference>
<feature type="domain" description="SIS" evidence="12">
    <location>
        <begin position="293"/>
        <end position="435"/>
    </location>
</feature>
<dbReference type="InterPro" id="IPR017932">
    <property type="entry name" value="GATase_2_dom"/>
</dbReference>
<reference evidence="14" key="1">
    <citation type="submission" date="2017-09" db="EMBL/GenBank/DDBJ databases">
        <title>Depth-based differentiation of microbial function through sediment-hosted aquifers and enrichment of novel symbionts in the deep terrestrial subsurface.</title>
        <authorList>
            <person name="Probst A.J."/>
            <person name="Ladd B."/>
            <person name="Jarett J.K."/>
            <person name="Geller-Mcgrath D.E."/>
            <person name="Sieber C.M.K."/>
            <person name="Emerson J.B."/>
            <person name="Anantharaman K."/>
            <person name="Thomas B.C."/>
            <person name="Malmstrom R."/>
            <person name="Stieglmeier M."/>
            <person name="Klingl A."/>
            <person name="Woyke T."/>
            <person name="Ryan C.M."/>
            <person name="Banfield J.F."/>
        </authorList>
    </citation>
    <scope>NUCLEOTIDE SEQUENCE [LARGE SCALE GENOMIC DNA]</scope>
</reference>
<dbReference type="Pfam" id="PF01380">
    <property type="entry name" value="SIS"/>
    <property type="match status" value="2"/>
</dbReference>
<dbReference type="NCBIfam" id="TIGR01135">
    <property type="entry name" value="glmS"/>
    <property type="match status" value="1"/>
</dbReference>
<dbReference type="PANTHER" id="PTHR10937">
    <property type="entry name" value="GLUCOSAMINE--FRUCTOSE-6-PHOSPHATE AMINOTRANSFERASE, ISOMERIZING"/>
    <property type="match status" value="1"/>
</dbReference>
<gene>
    <name evidence="10 13" type="primary">glmS</name>
    <name evidence="13" type="ORF">COV00_02140</name>
</gene>
<dbReference type="GO" id="GO:0006047">
    <property type="term" value="P:UDP-N-acetylglucosamine metabolic process"/>
    <property type="evidence" value="ECO:0007669"/>
    <property type="project" value="TreeGrafter"/>
</dbReference>
<name>A0A2M8L8Q9_9BACT</name>
<dbReference type="Proteomes" id="UP000230603">
    <property type="component" value="Unassembled WGS sequence"/>
</dbReference>
<comment type="catalytic activity">
    <reaction evidence="1 10">
        <text>D-fructose 6-phosphate + L-glutamine = D-glucosamine 6-phosphate + L-glutamate</text>
        <dbReference type="Rhea" id="RHEA:13237"/>
        <dbReference type="ChEBI" id="CHEBI:29985"/>
        <dbReference type="ChEBI" id="CHEBI:58359"/>
        <dbReference type="ChEBI" id="CHEBI:58725"/>
        <dbReference type="ChEBI" id="CHEBI:61527"/>
        <dbReference type="EC" id="2.6.1.16"/>
    </reaction>
</comment>
<dbReference type="InterPro" id="IPR035466">
    <property type="entry name" value="GlmS/AgaS_SIS"/>
</dbReference>
<dbReference type="EMBL" id="PFEP01000030">
    <property type="protein sequence ID" value="PJE72975.1"/>
    <property type="molecule type" value="Genomic_DNA"/>
</dbReference>
<dbReference type="GO" id="GO:0006002">
    <property type="term" value="P:fructose 6-phosphate metabolic process"/>
    <property type="evidence" value="ECO:0007669"/>
    <property type="project" value="TreeGrafter"/>
</dbReference>
<dbReference type="InterPro" id="IPR035490">
    <property type="entry name" value="GlmS/FrlB_SIS"/>
</dbReference>
<dbReference type="GO" id="GO:0097367">
    <property type="term" value="F:carbohydrate derivative binding"/>
    <property type="evidence" value="ECO:0007669"/>
    <property type="project" value="InterPro"/>
</dbReference>
<feature type="initiator methionine" description="Removed" evidence="10">
    <location>
        <position position="1"/>
    </location>
</feature>
<evidence type="ECO:0000256" key="2">
    <source>
        <dbReference type="ARBA" id="ARBA00004496"/>
    </source>
</evidence>
<keyword evidence="7 10" id="KW-0808">Transferase</keyword>
<dbReference type="Pfam" id="PF13522">
    <property type="entry name" value="GATase_6"/>
    <property type="match status" value="1"/>
</dbReference>
<dbReference type="InterPro" id="IPR046348">
    <property type="entry name" value="SIS_dom_sf"/>
</dbReference>
<evidence type="ECO:0000256" key="5">
    <source>
        <dbReference type="ARBA" id="ARBA00022490"/>
    </source>
</evidence>
<dbReference type="FunFam" id="3.40.50.10490:FF:000001">
    <property type="entry name" value="Glutamine--fructose-6-phosphate aminotransferase [isomerizing]"/>
    <property type="match status" value="1"/>
</dbReference>
<feature type="domain" description="SIS" evidence="12">
    <location>
        <begin position="471"/>
        <end position="614"/>
    </location>
</feature>
<dbReference type="GO" id="GO:0006487">
    <property type="term" value="P:protein N-linked glycosylation"/>
    <property type="evidence" value="ECO:0007669"/>
    <property type="project" value="TreeGrafter"/>
</dbReference>
<evidence type="ECO:0000256" key="9">
    <source>
        <dbReference type="ARBA" id="ARBA00022962"/>
    </source>
</evidence>
<dbReference type="SUPFAM" id="SSF53697">
    <property type="entry name" value="SIS domain"/>
    <property type="match status" value="1"/>
</dbReference>
<evidence type="ECO:0000256" key="8">
    <source>
        <dbReference type="ARBA" id="ARBA00022737"/>
    </source>
</evidence>
<keyword evidence="6 10" id="KW-0032">Aminotransferase</keyword>
<dbReference type="PROSITE" id="PS51278">
    <property type="entry name" value="GATASE_TYPE_2"/>
    <property type="match status" value="1"/>
</dbReference>
<evidence type="ECO:0000256" key="1">
    <source>
        <dbReference type="ARBA" id="ARBA00001031"/>
    </source>
</evidence>
<keyword evidence="8" id="KW-0677">Repeat</keyword>
<dbReference type="InterPro" id="IPR001347">
    <property type="entry name" value="SIS_dom"/>
</dbReference>
<dbReference type="FunFam" id="3.60.20.10:FF:000006">
    <property type="entry name" value="Glutamine--fructose-6-phosphate aminotransferase [isomerizing]"/>
    <property type="match status" value="1"/>
</dbReference>
<dbReference type="CDD" id="cd05009">
    <property type="entry name" value="SIS_GlmS_GlmD_2"/>
    <property type="match status" value="1"/>
</dbReference>
<dbReference type="GO" id="GO:0005829">
    <property type="term" value="C:cytosol"/>
    <property type="evidence" value="ECO:0007669"/>
    <property type="project" value="TreeGrafter"/>
</dbReference>
<dbReference type="EC" id="2.6.1.16" evidence="3 10"/>
<sequence length="624" mass="68739">MCGIIGYVGKSGDAVNIALRGLEQLEYRGYDSAGLVCHGFGSRSKNCRLYKTVGRVENLVKKIGENPQSSCCAIAHTRWATHGVPSVKNAHPHYDCKKEIFLVHNGIIENYEYLKEALQREGHKFVSDTDTEVLAHLIERSKEKYGTLEDAVIDALCYVKGTFALAVISKTEPNKIIASRRSSPLIVGLGKDGYFLASDASALMTHTKKVVYLDDDEVAVLTPESLGFLDLKKNRKNKRVDLIDWDIKTAQKSGFPHFMLKEIHEQPAAIRDSLRGRLIPREAEVKLGGLEVLGDRLKEIERFVIASCGTSYYAGLIGEYIFEKYAGLPVEVDFASEFRYRNPVLNKNTAVLVISQSGETADTLAALRMAKKKGAVTLGIVNTVGSSIARETDAGVYNHIGPEIGVASTKAFTSQVAVLALCALFFARLASRQGRGNNLSKAGAGEIIKSLYLLPPQLREVLKSEEHIKRLAKKYNKYNNFLFLGRKFNYPAAMEAALKLKEISYSHAEGYGAGEMKHGPIALIDENFPTIAIVGSPASRVYEKMISNLEEIKARRGPLVAVAEKGDKNISRLADDVIYIPKTQEALNPILAVVPLQLFAYYMAVLRGLDPDKPRNLAKSVTVE</sequence>
<evidence type="ECO:0000259" key="11">
    <source>
        <dbReference type="PROSITE" id="PS51278"/>
    </source>
</evidence>
<dbReference type="NCBIfam" id="NF001484">
    <property type="entry name" value="PRK00331.1"/>
    <property type="match status" value="1"/>
</dbReference>
<dbReference type="InterPro" id="IPR005855">
    <property type="entry name" value="GFAT"/>
</dbReference>
<evidence type="ECO:0000256" key="6">
    <source>
        <dbReference type="ARBA" id="ARBA00022576"/>
    </source>
</evidence>
<keyword evidence="5 10" id="KW-0963">Cytoplasm</keyword>
<feature type="domain" description="Glutamine amidotransferase type-2" evidence="11">
    <location>
        <begin position="2"/>
        <end position="224"/>
    </location>
</feature>
<evidence type="ECO:0000256" key="4">
    <source>
        <dbReference type="ARBA" id="ARBA00016090"/>
    </source>
</evidence>
<evidence type="ECO:0000256" key="10">
    <source>
        <dbReference type="HAMAP-Rule" id="MF_00164"/>
    </source>
</evidence>
<organism evidence="13 14">
    <name type="scientific">Candidatus Tagabacteria bacterium CG10_big_fil_rev_8_21_14_0_10_40_13</name>
    <dbReference type="NCBI Taxonomy" id="1975022"/>
    <lineage>
        <taxon>Bacteria</taxon>
        <taxon>Candidatus Tagaibacteriota</taxon>
    </lineage>
</organism>
<evidence type="ECO:0000256" key="3">
    <source>
        <dbReference type="ARBA" id="ARBA00012916"/>
    </source>
</evidence>
<comment type="function">
    <text evidence="10">Catalyzes the first step in hexosamine metabolism, converting fructose-6P into glucosamine-6P using glutamine as a nitrogen source.</text>
</comment>
<comment type="caution">
    <text evidence="13">The sequence shown here is derived from an EMBL/GenBank/DDBJ whole genome shotgun (WGS) entry which is preliminary data.</text>
</comment>
<evidence type="ECO:0000313" key="13">
    <source>
        <dbReference type="EMBL" id="PJE72975.1"/>
    </source>
</evidence>
<evidence type="ECO:0000259" key="12">
    <source>
        <dbReference type="PROSITE" id="PS51464"/>
    </source>
</evidence>
<comment type="subcellular location">
    <subcellularLocation>
        <location evidence="2 10">Cytoplasm</location>
    </subcellularLocation>
</comment>
<dbReference type="InterPro" id="IPR029055">
    <property type="entry name" value="Ntn_hydrolases_N"/>
</dbReference>
<dbReference type="PROSITE" id="PS51464">
    <property type="entry name" value="SIS"/>
    <property type="match status" value="2"/>
</dbReference>
<accession>A0A2M8L8Q9</accession>
<evidence type="ECO:0000313" key="14">
    <source>
        <dbReference type="Proteomes" id="UP000230603"/>
    </source>
</evidence>
<dbReference type="AlphaFoldDB" id="A0A2M8L8Q9"/>